<keyword evidence="9" id="KW-1185">Reference proteome</keyword>
<comment type="caution">
    <text evidence="8">The sequence shown here is derived from an EMBL/GenBank/DDBJ whole genome shotgun (WGS) entry which is preliminary data.</text>
</comment>
<feature type="transmembrane region" description="Helical" evidence="7">
    <location>
        <begin position="78"/>
        <end position="99"/>
    </location>
</feature>
<dbReference type="InterPro" id="IPR051907">
    <property type="entry name" value="DoxX-like_oxidoreductase"/>
</dbReference>
<evidence type="ECO:0000256" key="3">
    <source>
        <dbReference type="ARBA" id="ARBA00022475"/>
    </source>
</evidence>
<dbReference type="EMBL" id="JACJID010000005">
    <property type="protein sequence ID" value="MBA8929008.1"/>
    <property type="molecule type" value="Genomic_DNA"/>
</dbReference>
<keyword evidence="3" id="KW-1003">Cell membrane</keyword>
<feature type="transmembrane region" description="Helical" evidence="7">
    <location>
        <begin position="12"/>
        <end position="31"/>
    </location>
</feature>
<dbReference type="PANTHER" id="PTHR33452:SF1">
    <property type="entry name" value="INNER MEMBRANE PROTEIN YPHA-RELATED"/>
    <property type="match status" value="1"/>
</dbReference>
<evidence type="ECO:0000256" key="6">
    <source>
        <dbReference type="ARBA" id="ARBA00023136"/>
    </source>
</evidence>
<accession>A0ABR6BQ41</accession>
<evidence type="ECO:0000256" key="4">
    <source>
        <dbReference type="ARBA" id="ARBA00022692"/>
    </source>
</evidence>
<keyword evidence="4 7" id="KW-0812">Transmembrane</keyword>
<keyword evidence="5 7" id="KW-1133">Transmembrane helix</keyword>
<proteinExistence type="inferred from homology"/>
<comment type="subcellular location">
    <subcellularLocation>
        <location evidence="1">Cell membrane</location>
        <topology evidence="1">Multi-pass membrane protein</topology>
    </subcellularLocation>
</comment>
<feature type="transmembrane region" description="Helical" evidence="7">
    <location>
        <begin position="119"/>
        <end position="138"/>
    </location>
</feature>
<evidence type="ECO:0000313" key="9">
    <source>
        <dbReference type="Proteomes" id="UP000517916"/>
    </source>
</evidence>
<keyword evidence="6 7" id="KW-0472">Membrane</keyword>
<dbReference type="RefSeq" id="WP_025353895.1">
    <property type="nucleotide sequence ID" value="NZ_BAAABQ010000022.1"/>
</dbReference>
<evidence type="ECO:0000256" key="2">
    <source>
        <dbReference type="ARBA" id="ARBA00006679"/>
    </source>
</evidence>
<dbReference type="PANTHER" id="PTHR33452">
    <property type="entry name" value="OXIDOREDUCTASE CATD-RELATED"/>
    <property type="match status" value="1"/>
</dbReference>
<dbReference type="InterPro" id="IPR032808">
    <property type="entry name" value="DoxX"/>
</dbReference>
<organism evidence="8 9">
    <name type="scientific">Kutzneria viridogrisea</name>
    <dbReference type="NCBI Taxonomy" id="47990"/>
    <lineage>
        <taxon>Bacteria</taxon>
        <taxon>Bacillati</taxon>
        <taxon>Actinomycetota</taxon>
        <taxon>Actinomycetes</taxon>
        <taxon>Pseudonocardiales</taxon>
        <taxon>Pseudonocardiaceae</taxon>
        <taxon>Kutzneria</taxon>
    </lineage>
</organism>
<name>A0ABR6BQ41_9PSEU</name>
<dbReference type="Proteomes" id="UP000517916">
    <property type="component" value="Unassembled WGS sequence"/>
</dbReference>
<sequence length="143" mass="15128">MHLVSSLRALDWAPKLVLRVTVGFMFLSGAVGKLADLGAFAATFGESGIPLPGVTAPVVAVLELLGGLALVLGLGTRLFALVLAVIMLGALVTTIAPPLLSKYPDPWHFLSNLFYAPEWLLLGLLAWWACTGSGRYGLDQLRA</sequence>
<reference evidence="8 9" key="1">
    <citation type="submission" date="2020-08" db="EMBL/GenBank/DDBJ databases">
        <title>Genomic Encyclopedia of Archaeal and Bacterial Type Strains, Phase II (KMG-II): from individual species to whole genera.</title>
        <authorList>
            <person name="Goeker M."/>
        </authorList>
    </citation>
    <scope>NUCLEOTIDE SEQUENCE [LARGE SCALE GENOMIC DNA]</scope>
    <source>
        <strain evidence="8 9">DSM 43850</strain>
    </source>
</reference>
<protein>
    <submittedName>
        <fullName evidence="8">Oxidoreductase</fullName>
    </submittedName>
</protein>
<comment type="similarity">
    <text evidence="2">Belongs to the DoxX family.</text>
</comment>
<evidence type="ECO:0000256" key="1">
    <source>
        <dbReference type="ARBA" id="ARBA00004651"/>
    </source>
</evidence>
<evidence type="ECO:0000256" key="5">
    <source>
        <dbReference type="ARBA" id="ARBA00022989"/>
    </source>
</evidence>
<gene>
    <name evidence="8" type="ORF">BC739_006226</name>
</gene>
<dbReference type="Pfam" id="PF07681">
    <property type="entry name" value="DoxX"/>
    <property type="match status" value="1"/>
</dbReference>
<evidence type="ECO:0000256" key="7">
    <source>
        <dbReference type="SAM" id="Phobius"/>
    </source>
</evidence>
<evidence type="ECO:0000313" key="8">
    <source>
        <dbReference type="EMBL" id="MBA8929008.1"/>
    </source>
</evidence>
<feature type="transmembrane region" description="Helical" evidence="7">
    <location>
        <begin position="51"/>
        <end position="71"/>
    </location>
</feature>